<evidence type="ECO:0000313" key="2">
    <source>
        <dbReference type="EMBL" id="RIA90451.1"/>
    </source>
</evidence>
<evidence type="ECO:0000313" key="3">
    <source>
        <dbReference type="Proteomes" id="UP000265703"/>
    </source>
</evidence>
<accession>A0A397T5Q5</accession>
<comment type="caution">
    <text evidence="2">The sequence shown here is derived from an EMBL/GenBank/DDBJ whole genome shotgun (WGS) entry which is preliminary data.</text>
</comment>
<feature type="transmembrane region" description="Helical" evidence="1">
    <location>
        <begin position="138"/>
        <end position="158"/>
    </location>
</feature>
<evidence type="ECO:0000256" key="1">
    <source>
        <dbReference type="SAM" id="Phobius"/>
    </source>
</evidence>
<organism evidence="2 3">
    <name type="scientific">Glomus cerebriforme</name>
    <dbReference type="NCBI Taxonomy" id="658196"/>
    <lineage>
        <taxon>Eukaryota</taxon>
        <taxon>Fungi</taxon>
        <taxon>Fungi incertae sedis</taxon>
        <taxon>Mucoromycota</taxon>
        <taxon>Glomeromycotina</taxon>
        <taxon>Glomeromycetes</taxon>
        <taxon>Glomerales</taxon>
        <taxon>Glomeraceae</taxon>
        <taxon>Glomus</taxon>
    </lineage>
</organism>
<keyword evidence="3" id="KW-1185">Reference proteome</keyword>
<keyword evidence="1" id="KW-0812">Transmembrane</keyword>
<dbReference type="AlphaFoldDB" id="A0A397T5Q5"/>
<dbReference type="OrthoDB" id="2309399at2759"/>
<reference evidence="2 3" key="1">
    <citation type="submission" date="2018-06" db="EMBL/GenBank/DDBJ databases">
        <title>Comparative genomics reveals the genomic features of Rhizophagus irregularis, R. cerebriforme, R. diaphanum and Gigaspora rosea, and their symbiotic lifestyle signature.</title>
        <authorList>
            <person name="Morin E."/>
            <person name="San Clemente H."/>
            <person name="Chen E.C.H."/>
            <person name="De La Providencia I."/>
            <person name="Hainaut M."/>
            <person name="Kuo A."/>
            <person name="Kohler A."/>
            <person name="Murat C."/>
            <person name="Tang N."/>
            <person name="Roy S."/>
            <person name="Loubradou J."/>
            <person name="Henrissat B."/>
            <person name="Grigoriev I.V."/>
            <person name="Corradi N."/>
            <person name="Roux C."/>
            <person name="Martin F.M."/>
        </authorList>
    </citation>
    <scope>NUCLEOTIDE SEQUENCE [LARGE SCALE GENOMIC DNA]</scope>
    <source>
        <strain evidence="2 3">DAOM 227022</strain>
    </source>
</reference>
<keyword evidence="1" id="KW-0472">Membrane</keyword>
<dbReference type="PROSITE" id="PS51257">
    <property type="entry name" value="PROKAR_LIPOPROTEIN"/>
    <property type="match status" value="1"/>
</dbReference>
<protein>
    <recommendedName>
        <fullName evidence="4">MARVEL domain-containing protein</fullName>
    </recommendedName>
</protein>
<dbReference type="Proteomes" id="UP000265703">
    <property type="component" value="Unassembled WGS sequence"/>
</dbReference>
<name>A0A397T5Q5_9GLOM</name>
<feature type="transmembrane region" description="Helical" evidence="1">
    <location>
        <begin position="7"/>
        <end position="29"/>
    </location>
</feature>
<proteinExistence type="predicted"/>
<keyword evidence="1" id="KW-1133">Transmembrane helix</keyword>
<gene>
    <name evidence="2" type="ORF">C1645_876090</name>
</gene>
<evidence type="ECO:0008006" key="4">
    <source>
        <dbReference type="Google" id="ProtNLM"/>
    </source>
</evidence>
<dbReference type="EMBL" id="QKYT01000181">
    <property type="protein sequence ID" value="RIA90451.1"/>
    <property type="molecule type" value="Genomic_DNA"/>
</dbReference>
<feature type="transmembrane region" description="Helical" evidence="1">
    <location>
        <begin position="81"/>
        <end position="103"/>
    </location>
</feature>
<sequence>MHSRKAFISVLILLISIQFPIIIACLVFGWLKIQALAKYDYNFKFKNIYFEFTSLFLGFLNIVFLGRVYYIIAKKRPFESFYIVGVGCFSLCWVLLVGLYTVAAFRELNKMPITCPSNYPYEFPELHHICQANTADLISLWIMGICSLITMSCACCIMKRIIKEEKDDDNDDDEEKN</sequence>
<feature type="transmembrane region" description="Helical" evidence="1">
    <location>
        <begin position="49"/>
        <end position="69"/>
    </location>
</feature>